<gene>
    <name evidence="1" type="ORF">AN477_22850</name>
</gene>
<dbReference type="Gene3D" id="1.10.10.1150">
    <property type="entry name" value="Coenzyme PQQ synthesis protein D (PqqD)"/>
    <property type="match status" value="1"/>
</dbReference>
<dbReference type="InterPro" id="IPR008792">
    <property type="entry name" value="PQQD"/>
</dbReference>
<dbReference type="Pfam" id="PF05402">
    <property type="entry name" value="PqqD"/>
    <property type="match status" value="1"/>
</dbReference>
<dbReference type="OrthoDB" id="2882895at2"/>
<evidence type="ECO:0000313" key="2">
    <source>
        <dbReference type="Proteomes" id="UP000050482"/>
    </source>
</evidence>
<dbReference type="EMBL" id="LJCO01000107">
    <property type="protein sequence ID" value="KPV39334.1"/>
    <property type="molecule type" value="Genomic_DNA"/>
</dbReference>
<dbReference type="InterPro" id="IPR041881">
    <property type="entry name" value="PqqD_sf"/>
</dbReference>
<name>A0A0P9C3M6_9BACL</name>
<keyword evidence="2" id="KW-1185">Reference proteome</keyword>
<evidence type="ECO:0000313" key="1">
    <source>
        <dbReference type="EMBL" id="KPV39334.1"/>
    </source>
</evidence>
<evidence type="ECO:0008006" key="3">
    <source>
        <dbReference type="Google" id="ProtNLM"/>
    </source>
</evidence>
<organism evidence="1 2">
    <name type="scientific">Alicyclobacillus ferrooxydans</name>
    <dbReference type="NCBI Taxonomy" id="471514"/>
    <lineage>
        <taxon>Bacteria</taxon>
        <taxon>Bacillati</taxon>
        <taxon>Bacillota</taxon>
        <taxon>Bacilli</taxon>
        <taxon>Bacillales</taxon>
        <taxon>Alicyclobacillaceae</taxon>
        <taxon>Alicyclobacillus</taxon>
    </lineage>
</organism>
<sequence>MSCVYRWGAQVESVSVDEEWLVMDPENMSMTKLEDVAAFIWSRLQMPCTIDALVSRVVVEFDVSRAQAESDVVQFLNELQVMGLVERND</sequence>
<dbReference type="Proteomes" id="UP000050482">
    <property type="component" value="Unassembled WGS sequence"/>
</dbReference>
<proteinExistence type="predicted"/>
<accession>A0A0P9C3M6</accession>
<comment type="caution">
    <text evidence="1">The sequence shown here is derived from an EMBL/GenBank/DDBJ whole genome shotgun (WGS) entry which is preliminary data.</text>
</comment>
<dbReference type="AlphaFoldDB" id="A0A0P9C3M6"/>
<reference evidence="1 2" key="1">
    <citation type="submission" date="2015-09" db="EMBL/GenBank/DDBJ databases">
        <title>Draft genome sequence of Alicyclobacillus ferrooxydans DSM 22381.</title>
        <authorList>
            <person name="Hemp J."/>
        </authorList>
    </citation>
    <scope>NUCLEOTIDE SEQUENCE [LARGE SCALE GENOMIC DNA]</scope>
    <source>
        <strain evidence="1 2">TC-34</strain>
    </source>
</reference>
<protein>
    <recommendedName>
        <fullName evidence="3">PqqD family protein</fullName>
    </recommendedName>
</protein>
<dbReference type="PATRIC" id="fig|471514.4.peg.2104"/>
<dbReference type="STRING" id="471514.AN477_22850"/>